<dbReference type="PANTHER" id="PTHR47633:SF4">
    <property type="entry name" value="MYOPALLADIN ISOFORM X1"/>
    <property type="match status" value="1"/>
</dbReference>
<evidence type="ECO:0000313" key="5">
    <source>
        <dbReference type="Proteomes" id="UP000050761"/>
    </source>
</evidence>
<name>A0A183F2P9_HELPZ</name>
<keyword evidence="1" id="KW-0677">Repeat</keyword>
<dbReference type="SMART" id="SM00408">
    <property type="entry name" value="IGc2"/>
    <property type="match status" value="1"/>
</dbReference>
<dbReference type="WBParaSite" id="HPBE_0000042201-mRNA-1">
    <property type="protein sequence ID" value="HPBE_0000042201-mRNA-1"/>
    <property type="gene ID" value="HPBE_0000042201"/>
</dbReference>
<reference evidence="6" key="1">
    <citation type="submission" date="2019-09" db="UniProtKB">
        <authorList>
            <consortium name="WormBaseParasite"/>
        </authorList>
    </citation>
    <scope>IDENTIFICATION</scope>
</reference>
<dbReference type="InterPro" id="IPR007110">
    <property type="entry name" value="Ig-like_dom"/>
</dbReference>
<dbReference type="Pfam" id="PF07679">
    <property type="entry name" value="I-set"/>
    <property type="match status" value="2"/>
</dbReference>
<protein>
    <submittedName>
        <fullName evidence="6">Immunoglobulin I-set domain protein</fullName>
    </submittedName>
</protein>
<sequence length="335" mass="37387">LPTRQKKNFMSLQRWSDDLLPIGRLANRGAIFRRLTMDGVFERNISFEVECAPKVKKQLEDIVANVGDLIATLSCDLEGHPDPQITWFKDDKELVIPSAKYQARSSDSLRELTVKNIEESDAGCYSCRATNDLGTTITKASLIVGQRKAETSPAELLNRRTTKIALEGVEVDGSAPAFHHQLTDCSVKIGEQKILCVTNTTLPEPSVEWFHNGSRVLENDADYLLKHDKGRYELTILSASVHDQGSWMVVGRNGYGQCESTCSLTVQMPDGHEPPSFDHPLEDIRCGEGDLARLCVRVTAHPPPTIDWYVFRRPAFYGISFVTSRTAFCFRVPGS</sequence>
<dbReference type="PANTHER" id="PTHR47633">
    <property type="entry name" value="IMMUNOGLOBULIN"/>
    <property type="match status" value="1"/>
</dbReference>
<keyword evidence="2" id="KW-1015">Disulfide bond</keyword>
<feature type="domain" description="Ig-like" evidence="4">
    <location>
        <begin position="176"/>
        <end position="265"/>
    </location>
</feature>
<evidence type="ECO:0000313" key="6">
    <source>
        <dbReference type="WBParaSite" id="HPBE_0000042201-mRNA-1"/>
    </source>
</evidence>
<evidence type="ECO:0000256" key="3">
    <source>
        <dbReference type="ARBA" id="ARBA00023319"/>
    </source>
</evidence>
<keyword evidence="5" id="KW-1185">Reference proteome</keyword>
<dbReference type="InterPro" id="IPR013098">
    <property type="entry name" value="Ig_I-set"/>
</dbReference>
<dbReference type="InterPro" id="IPR003599">
    <property type="entry name" value="Ig_sub"/>
</dbReference>
<dbReference type="SUPFAM" id="SSF48726">
    <property type="entry name" value="Immunoglobulin"/>
    <property type="match status" value="3"/>
</dbReference>
<organism evidence="5 6">
    <name type="scientific">Heligmosomoides polygyrus</name>
    <name type="common">Parasitic roundworm</name>
    <dbReference type="NCBI Taxonomy" id="6339"/>
    <lineage>
        <taxon>Eukaryota</taxon>
        <taxon>Metazoa</taxon>
        <taxon>Ecdysozoa</taxon>
        <taxon>Nematoda</taxon>
        <taxon>Chromadorea</taxon>
        <taxon>Rhabditida</taxon>
        <taxon>Rhabditina</taxon>
        <taxon>Rhabditomorpha</taxon>
        <taxon>Strongyloidea</taxon>
        <taxon>Heligmosomidae</taxon>
        <taxon>Heligmosomoides</taxon>
    </lineage>
</organism>
<dbReference type="Gene3D" id="2.60.40.10">
    <property type="entry name" value="Immunoglobulins"/>
    <property type="match status" value="3"/>
</dbReference>
<dbReference type="SMART" id="SM00409">
    <property type="entry name" value="IG"/>
    <property type="match status" value="2"/>
</dbReference>
<accession>A0A183F2P9</accession>
<evidence type="ECO:0000256" key="2">
    <source>
        <dbReference type="ARBA" id="ARBA00023157"/>
    </source>
</evidence>
<proteinExistence type="predicted"/>
<dbReference type="InterPro" id="IPR036179">
    <property type="entry name" value="Ig-like_dom_sf"/>
</dbReference>
<dbReference type="FunFam" id="2.60.40.10:FF:000107">
    <property type="entry name" value="Myosin, light chain kinase a"/>
    <property type="match status" value="1"/>
</dbReference>
<dbReference type="AlphaFoldDB" id="A0A183F2P9"/>
<dbReference type="FunFam" id="2.60.40.10:FF:000032">
    <property type="entry name" value="palladin isoform X1"/>
    <property type="match status" value="1"/>
</dbReference>
<evidence type="ECO:0000256" key="1">
    <source>
        <dbReference type="ARBA" id="ARBA00022737"/>
    </source>
</evidence>
<dbReference type="InterPro" id="IPR003598">
    <property type="entry name" value="Ig_sub2"/>
</dbReference>
<feature type="domain" description="Ig-like" evidence="4">
    <location>
        <begin position="53"/>
        <end position="138"/>
    </location>
</feature>
<dbReference type="InterPro" id="IPR013783">
    <property type="entry name" value="Ig-like_fold"/>
</dbReference>
<keyword evidence="3" id="KW-0393">Immunoglobulin domain</keyword>
<evidence type="ECO:0000259" key="4">
    <source>
        <dbReference type="PROSITE" id="PS50835"/>
    </source>
</evidence>
<dbReference type="Proteomes" id="UP000050761">
    <property type="component" value="Unassembled WGS sequence"/>
</dbReference>
<dbReference type="PROSITE" id="PS50835">
    <property type="entry name" value="IG_LIKE"/>
    <property type="match status" value="2"/>
</dbReference>